<keyword evidence="2" id="KW-1185">Reference proteome</keyword>
<sequence length="164" mass="18545">MTMLSMLYPQSQRLLLSTATTLSMFYCTNRSLLPSTTTTIYCKNQRLLLSTKTPLSTLLLLTTTTLSTLYCTNLKRLLSTTTTPLMLYCTNQTLIFSMTMPLSYQNACYMITLMTVPVAGTYTPPTPYFEVSRLSILGISTTTHLTQRCYRHHTSKHTTSYSGR</sequence>
<dbReference type="RefSeq" id="XP_041185271.1">
    <property type="nucleotide sequence ID" value="XM_041343534.1"/>
</dbReference>
<dbReference type="Proteomes" id="UP000807769">
    <property type="component" value="Unassembled WGS sequence"/>
</dbReference>
<dbReference type="GeneID" id="64637550"/>
<name>A0A9P7DJN2_9AGAM</name>
<protein>
    <submittedName>
        <fullName evidence="1">Uncharacterized protein</fullName>
    </submittedName>
</protein>
<accession>A0A9P7DJN2</accession>
<reference evidence="1" key="1">
    <citation type="journal article" date="2020" name="New Phytol.">
        <title>Comparative genomics reveals dynamic genome evolution in host specialist ectomycorrhizal fungi.</title>
        <authorList>
            <person name="Lofgren L.A."/>
            <person name="Nguyen N.H."/>
            <person name="Vilgalys R."/>
            <person name="Ruytinx J."/>
            <person name="Liao H.L."/>
            <person name="Branco S."/>
            <person name="Kuo A."/>
            <person name="LaButti K."/>
            <person name="Lipzen A."/>
            <person name="Andreopoulos W."/>
            <person name="Pangilinan J."/>
            <person name="Riley R."/>
            <person name="Hundley H."/>
            <person name="Na H."/>
            <person name="Barry K."/>
            <person name="Grigoriev I.V."/>
            <person name="Stajich J.E."/>
            <person name="Kennedy P.G."/>
        </authorList>
    </citation>
    <scope>NUCLEOTIDE SEQUENCE</scope>
    <source>
        <strain evidence="1">MN1</strain>
    </source>
</reference>
<comment type="caution">
    <text evidence="1">The sequence shown here is derived from an EMBL/GenBank/DDBJ whole genome shotgun (WGS) entry which is preliminary data.</text>
</comment>
<proteinExistence type="predicted"/>
<dbReference type="AlphaFoldDB" id="A0A9P7DJN2"/>
<dbReference type="EMBL" id="JABBWG010000301">
    <property type="protein sequence ID" value="KAG1795834.1"/>
    <property type="molecule type" value="Genomic_DNA"/>
</dbReference>
<organism evidence="1 2">
    <name type="scientific">Suillus subaureus</name>
    <dbReference type="NCBI Taxonomy" id="48587"/>
    <lineage>
        <taxon>Eukaryota</taxon>
        <taxon>Fungi</taxon>
        <taxon>Dikarya</taxon>
        <taxon>Basidiomycota</taxon>
        <taxon>Agaricomycotina</taxon>
        <taxon>Agaricomycetes</taxon>
        <taxon>Agaricomycetidae</taxon>
        <taxon>Boletales</taxon>
        <taxon>Suillineae</taxon>
        <taxon>Suillaceae</taxon>
        <taxon>Suillus</taxon>
    </lineage>
</organism>
<evidence type="ECO:0000313" key="2">
    <source>
        <dbReference type="Proteomes" id="UP000807769"/>
    </source>
</evidence>
<gene>
    <name evidence="1" type="ORF">BJ212DRAFT_566750</name>
</gene>
<evidence type="ECO:0000313" key="1">
    <source>
        <dbReference type="EMBL" id="KAG1795834.1"/>
    </source>
</evidence>